<evidence type="ECO:0000259" key="4">
    <source>
        <dbReference type="PROSITE" id="PS52002"/>
    </source>
</evidence>
<dbReference type="SUPFAM" id="SSF50182">
    <property type="entry name" value="Sm-like ribonucleoproteins"/>
    <property type="match status" value="1"/>
</dbReference>
<name>A0A364L519_TALAM</name>
<dbReference type="EMBL" id="MIKG01000013">
    <property type="protein sequence ID" value="RAO70892.1"/>
    <property type="molecule type" value="Genomic_DNA"/>
</dbReference>
<feature type="transmembrane region" description="Helical" evidence="3">
    <location>
        <begin position="129"/>
        <end position="146"/>
    </location>
</feature>
<dbReference type="InterPro" id="IPR034100">
    <property type="entry name" value="Sm_F"/>
</dbReference>
<evidence type="ECO:0000256" key="2">
    <source>
        <dbReference type="ARBA" id="ARBA00030144"/>
    </source>
</evidence>
<dbReference type="Gene3D" id="2.30.30.100">
    <property type="match status" value="1"/>
</dbReference>
<protein>
    <recommendedName>
        <fullName evidence="2">Sm protein F</fullName>
    </recommendedName>
</protein>
<dbReference type="RefSeq" id="XP_040735408.1">
    <property type="nucleotide sequence ID" value="XM_040879542.1"/>
</dbReference>
<dbReference type="PROSITE" id="PS52002">
    <property type="entry name" value="SM"/>
    <property type="match status" value="1"/>
</dbReference>
<gene>
    <name evidence="5" type="ORF">BHQ10_006904</name>
</gene>
<comment type="subunit">
    <text evidence="1">Component of the heptameric LSM1-LSM7 complex, which consists of LSM1, LSM2, LSM3, LSM4, LSM5, LSM6 and LSM7. Component of the heptameric LSM2-LSM8 complex, which consists of LSM2, LSM3, LSM4, LSM5, LSM6, LSM7 and LSM8. The LSm subunits form a seven-membered ring structure with a doughnut shape.</text>
</comment>
<dbReference type="GO" id="GO:0003723">
    <property type="term" value="F:RNA binding"/>
    <property type="evidence" value="ECO:0007669"/>
    <property type="project" value="InterPro"/>
</dbReference>
<dbReference type="InterPro" id="IPR001163">
    <property type="entry name" value="Sm_dom_euk/arc"/>
</dbReference>
<dbReference type="SMART" id="SM00651">
    <property type="entry name" value="Sm"/>
    <property type="match status" value="1"/>
</dbReference>
<keyword evidence="3" id="KW-0472">Membrane</keyword>
<keyword evidence="6" id="KW-1185">Reference proteome</keyword>
<evidence type="ECO:0000256" key="3">
    <source>
        <dbReference type="SAM" id="Phobius"/>
    </source>
</evidence>
<proteinExistence type="predicted"/>
<accession>A0A364L519</accession>
<evidence type="ECO:0000256" key="1">
    <source>
        <dbReference type="ARBA" id="ARBA00025892"/>
    </source>
</evidence>
<dbReference type="InterPro" id="IPR010920">
    <property type="entry name" value="LSM_dom_sf"/>
</dbReference>
<dbReference type="PANTHER" id="PTHR35043">
    <property type="entry name" value="TRANSCRIPTION FACTOR DOMAIN-CONTAINING PROTEIN"/>
    <property type="match status" value="1"/>
</dbReference>
<dbReference type="PANTHER" id="PTHR35043:SF8">
    <property type="entry name" value="DUF4220 DOMAIN-CONTAINING PROTEIN"/>
    <property type="match status" value="1"/>
</dbReference>
<dbReference type="CDD" id="cd01722">
    <property type="entry name" value="Sm_F"/>
    <property type="match status" value="1"/>
</dbReference>
<evidence type="ECO:0000313" key="6">
    <source>
        <dbReference type="Proteomes" id="UP000249363"/>
    </source>
</evidence>
<dbReference type="InterPro" id="IPR047575">
    <property type="entry name" value="Sm"/>
</dbReference>
<dbReference type="OrthoDB" id="9451547at2759"/>
<evidence type="ECO:0000313" key="5">
    <source>
        <dbReference type="EMBL" id="RAO70892.1"/>
    </source>
</evidence>
<feature type="domain" description="Sm" evidence="4">
    <location>
        <begin position="7"/>
        <end position="80"/>
    </location>
</feature>
<feature type="transmembrane region" description="Helical" evidence="3">
    <location>
        <begin position="101"/>
        <end position="123"/>
    </location>
</feature>
<dbReference type="Proteomes" id="UP000249363">
    <property type="component" value="Unassembled WGS sequence"/>
</dbReference>
<sequence length="398" mass="46868">MSFQPLNPRPFLQARVGTELIIRLKWGQTEYRGTLESIDSYMNVLLRDTEEYIDGKNTGSLGLVLISEQLLHLVRDGYLDYPELDVEDISDKSKSDRFTSFLAIIQAVWFSVNCIGRAASHLFITTLELTTLSFIIIFLITSYCWYHKPKDVTRAIVLTTTTSIKDIRARYHPHPDQEWYQTPLDFLSRNEWFASRLWRYYVQILHYLRIPIFRRPTCRPYDRFPSDNFLYVDKLAEWIASPVIVLYSCMFMFAWKSDFPTPTERLLWRIAAAYFVFFGTACMCVCWHAHYFIFPKLSTRNNKNECLLSDHDVEHHEQPPLAANRGRLHRLAWRLRNIHPDRDPDLDVPLKVLIPNAVICASYIVFRAMILVEDFIGLRRLPQSAFETVSWPAYIPHW</sequence>
<dbReference type="GeneID" id="63796120"/>
<keyword evidence="3" id="KW-0812">Transmembrane</keyword>
<feature type="transmembrane region" description="Helical" evidence="3">
    <location>
        <begin position="235"/>
        <end position="255"/>
    </location>
</feature>
<keyword evidence="3" id="KW-1133">Transmembrane helix</keyword>
<dbReference type="GO" id="GO:0005681">
    <property type="term" value="C:spliceosomal complex"/>
    <property type="evidence" value="ECO:0007669"/>
    <property type="project" value="InterPro"/>
</dbReference>
<dbReference type="GO" id="GO:0000398">
    <property type="term" value="P:mRNA splicing, via spliceosome"/>
    <property type="evidence" value="ECO:0007669"/>
    <property type="project" value="InterPro"/>
</dbReference>
<organism evidence="5 6">
    <name type="scientific">Talaromyces amestolkiae</name>
    <dbReference type="NCBI Taxonomy" id="1196081"/>
    <lineage>
        <taxon>Eukaryota</taxon>
        <taxon>Fungi</taxon>
        <taxon>Dikarya</taxon>
        <taxon>Ascomycota</taxon>
        <taxon>Pezizomycotina</taxon>
        <taxon>Eurotiomycetes</taxon>
        <taxon>Eurotiomycetidae</taxon>
        <taxon>Eurotiales</taxon>
        <taxon>Trichocomaceae</taxon>
        <taxon>Talaromyces</taxon>
        <taxon>Talaromyces sect. Talaromyces</taxon>
    </lineage>
</organism>
<reference evidence="5 6" key="1">
    <citation type="journal article" date="2017" name="Biotechnol. Biofuels">
        <title>Differential beta-glucosidase expression as a function of carbon source availability in Talaromyces amestolkiae: a genomic and proteomic approach.</title>
        <authorList>
            <person name="de Eugenio L.I."/>
            <person name="Mendez-Liter J.A."/>
            <person name="Nieto-Dominguez M."/>
            <person name="Alonso L."/>
            <person name="Gil-Munoz J."/>
            <person name="Barriuso J."/>
            <person name="Prieto A."/>
            <person name="Martinez M.J."/>
        </authorList>
    </citation>
    <scope>NUCLEOTIDE SEQUENCE [LARGE SCALE GENOMIC DNA]</scope>
    <source>
        <strain evidence="5 6">CIB</strain>
    </source>
</reference>
<dbReference type="Pfam" id="PF01423">
    <property type="entry name" value="LSM"/>
    <property type="match status" value="1"/>
</dbReference>
<dbReference type="AlphaFoldDB" id="A0A364L519"/>
<comment type="caution">
    <text evidence="5">The sequence shown here is derived from an EMBL/GenBank/DDBJ whole genome shotgun (WGS) entry which is preliminary data.</text>
</comment>
<dbReference type="STRING" id="1196081.A0A364L519"/>
<feature type="transmembrane region" description="Helical" evidence="3">
    <location>
        <begin position="267"/>
        <end position="294"/>
    </location>
</feature>